<accession>A0ABN7RKQ4</accession>
<feature type="region of interest" description="Disordered" evidence="1">
    <location>
        <begin position="164"/>
        <end position="193"/>
    </location>
</feature>
<feature type="compositionally biased region" description="Polar residues" evidence="1">
    <location>
        <begin position="52"/>
        <end position="69"/>
    </location>
</feature>
<feature type="region of interest" description="Disordered" evidence="1">
    <location>
        <begin position="28"/>
        <end position="112"/>
    </location>
</feature>
<dbReference type="EMBL" id="OU015568">
    <property type="protein sequence ID" value="CAG5077329.1"/>
    <property type="molecule type" value="Genomic_DNA"/>
</dbReference>
<reference evidence="2 3" key="1">
    <citation type="submission" date="2021-04" db="EMBL/GenBank/DDBJ databases">
        <authorList>
            <person name="Bliznina A."/>
        </authorList>
    </citation>
    <scope>NUCLEOTIDE SEQUENCE [LARGE SCALE GENOMIC DNA]</scope>
</reference>
<sequence length="211" mass="23921">MTLYFGSPQQCPLLSQLLNATYTLNSMPLENSPNGQKTSSRWFPPEPPIQYQPVQNSDAPPSSHIYQQTKSKRTQESRKPIEFATHLKRPRGKIEKRRQPGQTGFINKPRRVPFDRIDPDFVDSKFFEMLRFNRRQSDGSTTSTSSESSSTSLTPCVYDNSHLYPEHTFDPSPEASPSFSPISTSLDDKNCHATPNSTASSILTIFQNQQF</sequence>
<evidence type="ECO:0000256" key="1">
    <source>
        <dbReference type="SAM" id="MobiDB-lite"/>
    </source>
</evidence>
<feature type="region of interest" description="Disordered" evidence="1">
    <location>
        <begin position="135"/>
        <end position="154"/>
    </location>
</feature>
<organism evidence="2 3">
    <name type="scientific">Oikopleura dioica</name>
    <name type="common">Tunicate</name>
    <dbReference type="NCBI Taxonomy" id="34765"/>
    <lineage>
        <taxon>Eukaryota</taxon>
        <taxon>Metazoa</taxon>
        <taxon>Chordata</taxon>
        <taxon>Tunicata</taxon>
        <taxon>Appendicularia</taxon>
        <taxon>Copelata</taxon>
        <taxon>Oikopleuridae</taxon>
        <taxon>Oikopleura</taxon>
    </lineage>
</organism>
<feature type="compositionally biased region" description="Polar residues" evidence="1">
    <location>
        <begin position="28"/>
        <end position="41"/>
    </location>
</feature>
<protein>
    <submittedName>
        <fullName evidence="2">Oidioi.mRNA.OKI2018_I69.PAR.g8683.t1.cds</fullName>
    </submittedName>
</protein>
<evidence type="ECO:0000313" key="2">
    <source>
        <dbReference type="EMBL" id="CAG5077329.1"/>
    </source>
</evidence>
<gene>
    <name evidence="2" type="ORF">OKIOD_LOCUS241</name>
</gene>
<evidence type="ECO:0000313" key="3">
    <source>
        <dbReference type="Proteomes" id="UP001158576"/>
    </source>
</evidence>
<keyword evidence="3" id="KW-1185">Reference proteome</keyword>
<proteinExistence type="predicted"/>
<dbReference type="Proteomes" id="UP001158576">
    <property type="component" value="Chromosome PAR"/>
</dbReference>
<feature type="compositionally biased region" description="Low complexity" evidence="1">
    <location>
        <begin position="140"/>
        <end position="154"/>
    </location>
</feature>
<feature type="compositionally biased region" description="Polar residues" evidence="1">
    <location>
        <begin position="175"/>
        <end position="185"/>
    </location>
</feature>
<name>A0ABN7RKQ4_OIKDI</name>
<feature type="compositionally biased region" description="Basic residues" evidence="1">
    <location>
        <begin position="86"/>
        <end position="96"/>
    </location>
</feature>